<dbReference type="Pfam" id="PF11331">
    <property type="entry name" value="Zn_ribbon_12"/>
    <property type="match status" value="1"/>
</dbReference>
<feature type="region of interest" description="Disordered" evidence="1">
    <location>
        <begin position="583"/>
        <end position="603"/>
    </location>
</feature>
<feature type="domain" description="Enhanced disease resistance 4-like N-terminal" evidence="3">
    <location>
        <begin position="7"/>
        <end position="39"/>
    </location>
</feature>
<dbReference type="Pfam" id="PF22910">
    <property type="entry name" value="EDR4-like_1st"/>
    <property type="match status" value="1"/>
</dbReference>
<evidence type="ECO:0000313" key="5">
    <source>
        <dbReference type="Proteomes" id="UP001408789"/>
    </source>
</evidence>
<evidence type="ECO:0000256" key="1">
    <source>
        <dbReference type="SAM" id="MobiDB-lite"/>
    </source>
</evidence>
<gene>
    <name evidence="4" type="ORF">SSX86_028035</name>
</gene>
<dbReference type="InterPro" id="IPR021480">
    <property type="entry name" value="Zinc_ribbon_12"/>
</dbReference>
<feature type="compositionally biased region" description="Polar residues" evidence="1">
    <location>
        <begin position="62"/>
        <end position="78"/>
    </location>
</feature>
<feature type="domain" description="Probable zinc-ribbon" evidence="2">
    <location>
        <begin position="379"/>
        <end position="417"/>
    </location>
</feature>
<evidence type="ECO:0008006" key="6">
    <source>
        <dbReference type="Google" id="ProtNLM"/>
    </source>
</evidence>
<feature type="region of interest" description="Disordered" evidence="1">
    <location>
        <begin position="107"/>
        <end position="171"/>
    </location>
</feature>
<dbReference type="Proteomes" id="UP001408789">
    <property type="component" value="Unassembled WGS sequence"/>
</dbReference>
<feature type="compositionally biased region" description="Basic and acidic residues" evidence="1">
    <location>
        <begin position="124"/>
        <end position="135"/>
    </location>
</feature>
<feature type="region of interest" description="Disordered" evidence="1">
    <location>
        <begin position="62"/>
        <end position="83"/>
    </location>
</feature>
<feature type="compositionally biased region" description="Basic residues" evidence="1">
    <location>
        <begin position="149"/>
        <end position="159"/>
    </location>
</feature>
<dbReference type="PANTHER" id="PTHR31105">
    <property type="entry name" value="EXTRA-LARGE G-PROTEIN-LIKE"/>
    <property type="match status" value="1"/>
</dbReference>
<dbReference type="GO" id="GO:1900150">
    <property type="term" value="P:regulation of defense response to fungus"/>
    <property type="evidence" value="ECO:0007669"/>
    <property type="project" value="InterPro"/>
</dbReference>
<sequence>MSESPAKVRLVRCPKCENLLPEVTDYTVYQCGGCGVVLRDGFCEIVKLNFLVVSSLLTSSGCQNQAENNGNGSGMSSEKSADERDLISNKISTESVNLDFSNKSVNNMSLGSENGVNSNGSSGRRPEKDNYEEPKPNPVLGNNINGSRRSVRSMNRRYHKPDLDEGSSSYHYAPRREYAELVQDANDVEVVDDRAELLRKLDELKYEIVKSREKSQEQVPMNHHNVQSYMHHNSHSLMANSNQVQVFSDPFRSHNHRRNPISPFEQQHPYQPYYSGQYVSNEMTDNRLFHHPSCSCLVCYNKHQQAPPPPAPPQRPPPPIAPPVLQNDPILYHHDYNRRFSSLSLNSHSSEPRSTWSNEIRRPPRGILATGVRRCRPVAGGSPFVSCCKCYELLQVPKKNTKKMRCASCSEVMLLSIVNKRLILSVCEETDKDFEKLEDDHLKTHGHAKWGGTEFSSEDYDNSGNFDFESMDKLPLGGPGLNSYKSAVSYASEDEIKVNIILDDNPVDVTVNANKPSPPPMGSPLQDHFDYSTKYNRAGKGNVSRRSEMEWVEKPVNLGSHGSSMKDAAVASEIDIPSNEYCVNTGTSQESGDRSRGSGQQRGNESFFVGMIKKSFREFSKSSQHVDEGEVNVMVNGHPIPDRLVKKAEKLAGPIQPGDYWYDPRAGFWGMMGGPCRGIIPPFIEEFNHPMPEKCAHGNTNIFVNGRELHEKDLDLLARRGLPTEADRSYVIEISGRVLDEDSGLELEGLGKLAPTVERKKHGFGMKPPKNN</sequence>
<feature type="compositionally biased region" description="Low complexity" evidence="1">
    <location>
        <begin position="111"/>
        <end position="123"/>
    </location>
</feature>
<dbReference type="AlphaFoldDB" id="A0AAP0CA13"/>
<accession>A0AAP0CA13</accession>
<dbReference type="InterPro" id="IPR040244">
    <property type="entry name" value="EDR4-like"/>
</dbReference>
<organism evidence="4 5">
    <name type="scientific">Deinandra increscens subsp. villosa</name>
    <dbReference type="NCBI Taxonomy" id="3103831"/>
    <lineage>
        <taxon>Eukaryota</taxon>
        <taxon>Viridiplantae</taxon>
        <taxon>Streptophyta</taxon>
        <taxon>Embryophyta</taxon>
        <taxon>Tracheophyta</taxon>
        <taxon>Spermatophyta</taxon>
        <taxon>Magnoliopsida</taxon>
        <taxon>eudicotyledons</taxon>
        <taxon>Gunneridae</taxon>
        <taxon>Pentapetalae</taxon>
        <taxon>asterids</taxon>
        <taxon>campanulids</taxon>
        <taxon>Asterales</taxon>
        <taxon>Asteraceae</taxon>
        <taxon>Asteroideae</taxon>
        <taxon>Heliantheae alliance</taxon>
        <taxon>Madieae</taxon>
        <taxon>Madiinae</taxon>
        <taxon>Deinandra</taxon>
    </lineage>
</organism>
<evidence type="ECO:0000313" key="4">
    <source>
        <dbReference type="EMBL" id="KAK9051408.1"/>
    </source>
</evidence>
<dbReference type="PANTHER" id="PTHR31105:SF58">
    <property type="entry name" value="G-LIKE PROTEIN, PUTATIVE (DUF3133)-RELATED"/>
    <property type="match status" value="1"/>
</dbReference>
<evidence type="ECO:0000259" key="2">
    <source>
        <dbReference type="Pfam" id="PF11331"/>
    </source>
</evidence>
<comment type="caution">
    <text evidence="4">The sequence shown here is derived from an EMBL/GenBank/DDBJ whole genome shotgun (WGS) entry which is preliminary data.</text>
</comment>
<name>A0AAP0CA13_9ASTR</name>
<dbReference type="InterPro" id="IPR055126">
    <property type="entry name" value="EDR4-like_N"/>
</dbReference>
<keyword evidence="5" id="KW-1185">Reference proteome</keyword>
<proteinExistence type="predicted"/>
<protein>
    <recommendedName>
        <fullName evidence="6">Zinc-ribbon domain-containing protein</fullName>
    </recommendedName>
</protein>
<dbReference type="EMBL" id="JBCNJP010000027">
    <property type="protein sequence ID" value="KAK9051408.1"/>
    <property type="molecule type" value="Genomic_DNA"/>
</dbReference>
<reference evidence="4 5" key="1">
    <citation type="submission" date="2024-04" db="EMBL/GenBank/DDBJ databases">
        <title>The reference genome of an endangered Asteraceae, Deinandra increscens subsp. villosa, native to the Central Coast of California.</title>
        <authorList>
            <person name="Guilliams M."/>
            <person name="Hasenstab-Lehman K."/>
            <person name="Meyer R."/>
            <person name="Mcevoy S."/>
        </authorList>
    </citation>
    <scope>NUCLEOTIDE SEQUENCE [LARGE SCALE GENOMIC DNA]</scope>
    <source>
        <tissue evidence="4">Leaf</tissue>
    </source>
</reference>
<evidence type="ECO:0000259" key="3">
    <source>
        <dbReference type="Pfam" id="PF22910"/>
    </source>
</evidence>